<dbReference type="AlphaFoldDB" id="A0A154BVJ5"/>
<evidence type="ECO:0000256" key="2">
    <source>
        <dbReference type="ARBA" id="ARBA00022723"/>
    </source>
</evidence>
<dbReference type="GO" id="GO:0046872">
    <property type="term" value="F:metal ion binding"/>
    <property type="evidence" value="ECO:0007669"/>
    <property type="project" value="UniProtKB-UniRule"/>
</dbReference>
<keyword evidence="3" id="KW-0677">Repeat</keyword>
<dbReference type="RefSeq" id="WP_066236663.1">
    <property type="nucleotide sequence ID" value="NZ_LSGP01000001.1"/>
</dbReference>
<keyword evidence="2 6" id="KW-0479">Metal-binding</keyword>
<dbReference type="Gene3D" id="1.10.1060.10">
    <property type="entry name" value="Alpha-helical ferredoxin"/>
    <property type="match status" value="1"/>
</dbReference>
<dbReference type="InterPro" id="IPR017896">
    <property type="entry name" value="4Fe4S_Fe-S-bd"/>
</dbReference>
<dbReference type="PANTHER" id="PTHR32479">
    <property type="entry name" value="GLYCOLATE OXIDASE IRON-SULFUR SUBUNIT"/>
    <property type="match status" value="1"/>
</dbReference>
<comment type="catalytic activity">
    <reaction evidence="6">
        <text>glycolate + A = glyoxylate + AH2</text>
        <dbReference type="Rhea" id="RHEA:21264"/>
        <dbReference type="ChEBI" id="CHEBI:13193"/>
        <dbReference type="ChEBI" id="CHEBI:17499"/>
        <dbReference type="ChEBI" id="CHEBI:29805"/>
        <dbReference type="ChEBI" id="CHEBI:36655"/>
        <dbReference type="EC" id="1.1.99.14"/>
    </reaction>
</comment>
<comment type="caution">
    <text evidence="8">The sequence shown here is derived from an EMBL/GenBank/DDBJ whole genome shotgun (WGS) entry which is preliminary data.</text>
</comment>
<keyword evidence="4 6" id="KW-0408">Iron</keyword>
<dbReference type="PIRSF" id="PIRSF000139">
    <property type="entry name" value="Glc_ox_4Fe-4S"/>
    <property type="match status" value="1"/>
</dbReference>
<comment type="cofactor">
    <cofactor evidence="6">
        <name>[4Fe-4S] cluster</name>
        <dbReference type="ChEBI" id="CHEBI:49883"/>
    </cofactor>
    <text evidence="6">Binds 2 [4Fe-4S] clusters.</text>
</comment>
<keyword evidence="9" id="KW-1185">Reference proteome</keyword>
<comment type="catalytic activity">
    <reaction evidence="6">
        <text>(R)-lactate + A = pyruvate + AH2</text>
        <dbReference type="Rhea" id="RHEA:15089"/>
        <dbReference type="ChEBI" id="CHEBI:13193"/>
        <dbReference type="ChEBI" id="CHEBI:15361"/>
        <dbReference type="ChEBI" id="CHEBI:16004"/>
        <dbReference type="ChEBI" id="CHEBI:17499"/>
    </reaction>
</comment>
<evidence type="ECO:0000256" key="4">
    <source>
        <dbReference type="ARBA" id="ARBA00023004"/>
    </source>
</evidence>
<dbReference type="PANTHER" id="PTHR32479:SF19">
    <property type="entry name" value="ANAEROBIC GLYCEROL-3-PHOSPHATE DEHYDROGENASE SUBUNIT C"/>
    <property type="match status" value="1"/>
</dbReference>
<dbReference type="Pfam" id="PF02754">
    <property type="entry name" value="CCG"/>
    <property type="match status" value="2"/>
</dbReference>
<dbReference type="Proteomes" id="UP000076268">
    <property type="component" value="Unassembled WGS sequence"/>
</dbReference>
<keyword evidence="6" id="KW-0249">Electron transport</keyword>
<dbReference type="InterPro" id="IPR004017">
    <property type="entry name" value="Cys_rich_dom"/>
</dbReference>
<feature type="domain" description="4Fe-4S ferredoxin-type" evidence="7">
    <location>
        <begin position="10"/>
        <end position="39"/>
    </location>
</feature>
<dbReference type="OrthoDB" id="5241828at2"/>
<evidence type="ECO:0000313" key="8">
    <source>
        <dbReference type="EMBL" id="KYZ78043.1"/>
    </source>
</evidence>
<evidence type="ECO:0000256" key="5">
    <source>
        <dbReference type="ARBA" id="ARBA00023014"/>
    </source>
</evidence>
<evidence type="ECO:0000256" key="1">
    <source>
        <dbReference type="ARBA" id="ARBA00022485"/>
    </source>
</evidence>
<evidence type="ECO:0000256" key="3">
    <source>
        <dbReference type="ARBA" id="ARBA00022737"/>
    </source>
</evidence>
<name>A0A154BVJ5_ANASB</name>
<dbReference type="Pfam" id="PF13183">
    <property type="entry name" value="Fer4_8"/>
    <property type="match status" value="1"/>
</dbReference>
<comment type="function">
    <text evidence="6">Component of a complex that catalyzes the oxidation of glycolate to glyoxylate.</text>
</comment>
<keyword evidence="1 6" id="KW-0004">4Fe-4S</keyword>
<dbReference type="EMBL" id="LSGP01000001">
    <property type="protein sequence ID" value="KYZ78043.1"/>
    <property type="molecule type" value="Genomic_DNA"/>
</dbReference>
<evidence type="ECO:0000313" key="9">
    <source>
        <dbReference type="Proteomes" id="UP000076268"/>
    </source>
</evidence>
<dbReference type="PROSITE" id="PS51379">
    <property type="entry name" value="4FE4S_FER_2"/>
    <property type="match status" value="1"/>
</dbReference>
<evidence type="ECO:0000256" key="6">
    <source>
        <dbReference type="PIRNR" id="PIRNR000139"/>
    </source>
</evidence>
<dbReference type="GO" id="GO:0051539">
    <property type="term" value="F:4 iron, 4 sulfur cluster binding"/>
    <property type="evidence" value="ECO:0007669"/>
    <property type="project" value="UniProtKB-UniRule"/>
</dbReference>
<dbReference type="SUPFAM" id="SSF46548">
    <property type="entry name" value="alpha-helical ferredoxin"/>
    <property type="match status" value="1"/>
</dbReference>
<evidence type="ECO:0000259" key="7">
    <source>
        <dbReference type="PROSITE" id="PS51379"/>
    </source>
</evidence>
<keyword evidence="6" id="KW-0813">Transport</keyword>
<dbReference type="InterPro" id="IPR009051">
    <property type="entry name" value="Helical_ferredxn"/>
</dbReference>
<accession>A0A154BVJ5</accession>
<dbReference type="GO" id="GO:0019154">
    <property type="term" value="F:glycolate dehydrogenase activity"/>
    <property type="evidence" value="ECO:0007669"/>
    <property type="project" value="UniProtKB-EC"/>
</dbReference>
<keyword evidence="5 6" id="KW-0411">Iron-sulfur</keyword>
<dbReference type="STRING" id="1794912.AXX12_00410"/>
<proteinExistence type="predicted"/>
<dbReference type="EC" id="1.1.99.14" evidence="6"/>
<protein>
    <recommendedName>
        <fullName evidence="6">Glycolate oxidase iron-sulfur subunit</fullName>
        <ecNumber evidence="6">1.1.99.14</ecNumber>
    </recommendedName>
</protein>
<sequence length="365" mass="39594">MTDTTKQRLQDIHEIASKCDRCGSCLLVCPVYSVNSKEACGARGMVNAARALTKGGIAPESEILESVDYCLLCGACIDVCASKVKVPEVMLKVRQHLAHLSEKPFGFTEPEAKQFEQAFANLCERNAALEQPSVASDRKVAYFFGCQARLGSIDTTVATLKTLHSVADVELVNNECCGLPALTRGHVDEFVEALKQNIQLYESAETIVSDCACCSDTLKKAASYLSDDPEWNERAQAFSKKVVSLSEYLAKTGYVPQAQTEKITYHDPCHLGRLQGVKKAPRDLLKATGNYVELPSADACCGGPCFFPTDYPEASEALLEKKRANIEKSGAAVVATECYNCLAQLKKAAEKSGGKFKAVHISEVI</sequence>
<organism evidence="8 9">
    <name type="scientific">Anaerosporomusa subterranea</name>
    <dbReference type="NCBI Taxonomy" id="1794912"/>
    <lineage>
        <taxon>Bacteria</taxon>
        <taxon>Bacillati</taxon>
        <taxon>Bacillota</taxon>
        <taxon>Negativicutes</taxon>
        <taxon>Acetonemataceae</taxon>
        <taxon>Anaerosporomusa</taxon>
    </lineage>
</organism>
<gene>
    <name evidence="8" type="ORF">AXX12_00410</name>
</gene>
<reference evidence="8 9" key="1">
    <citation type="submission" date="2016-02" db="EMBL/GenBank/DDBJ databases">
        <title>Anaerosporomusa subterraneum gen. nov., sp. nov., a spore-forming obligate anaerobe isolated from saprolite.</title>
        <authorList>
            <person name="Choi J.K."/>
            <person name="Shah M."/>
            <person name="Yee N."/>
        </authorList>
    </citation>
    <scope>NUCLEOTIDE SEQUENCE [LARGE SCALE GENOMIC DNA]</scope>
    <source>
        <strain evidence="8 9">RU4</strain>
    </source>
</reference>
<dbReference type="InterPro" id="IPR012257">
    <property type="entry name" value="Glc_ox_4Fe-4S"/>
</dbReference>